<feature type="domain" description="Small ribosomal subunit protein eS4 C-terminal" evidence="10">
    <location>
        <begin position="127"/>
        <end position="173"/>
    </location>
</feature>
<dbReference type="InterPro" id="IPR036986">
    <property type="entry name" value="S4_RNA-bd_sf"/>
</dbReference>
<reference evidence="11" key="1">
    <citation type="submission" date="2020-11" db="EMBL/GenBank/DDBJ databases">
        <authorList>
            <person name="Tran Van P."/>
        </authorList>
    </citation>
    <scope>NUCLEOTIDE SEQUENCE</scope>
</reference>
<dbReference type="InterPro" id="IPR041982">
    <property type="entry name" value="Ribosomal_eS4_KOW"/>
</dbReference>
<dbReference type="Pfam" id="PF16121">
    <property type="entry name" value="40S_S4_C"/>
    <property type="match status" value="1"/>
</dbReference>
<dbReference type="InterPro" id="IPR014722">
    <property type="entry name" value="Rib_uL2_dom2"/>
</dbReference>
<dbReference type="AlphaFoldDB" id="A0A7R9LKW0"/>
<evidence type="ECO:0000256" key="2">
    <source>
        <dbReference type="ARBA" id="ARBA00022730"/>
    </source>
</evidence>
<dbReference type="GO" id="GO:0019843">
    <property type="term" value="F:rRNA binding"/>
    <property type="evidence" value="ECO:0007669"/>
    <property type="project" value="UniProtKB-KW"/>
</dbReference>
<evidence type="ECO:0000256" key="4">
    <source>
        <dbReference type="ARBA" id="ARBA00022980"/>
    </source>
</evidence>
<dbReference type="PANTHER" id="PTHR11581:SF0">
    <property type="entry name" value="SMALL RIBOSOMAL SUBUNIT PROTEIN ES4"/>
    <property type="match status" value="1"/>
</dbReference>
<evidence type="ECO:0000256" key="7">
    <source>
        <dbReference type="ARBA" id="ARBA00035402"/>
    </source>
</evidence>
<dbReference type="OrthoDB" id="1109245at2759"/>
<dbReference type="Proteomes" id="UP000759131">
    <property type="component" value="Unassembled WGS sequence"/>
</dbReference>
<keyword evidence="5" id="KW-0687">Ribonucleoprotein</keyword>
<evidence type="ECO:0000256" key="6">
    <source>
        <dbReference type="ARBA" id="ARBA00035272"/>
    </source>
</evidence>
<dbReference type="Gene3D" id="2.40.50.740">
    <property type="match status" value="1"/>
</dbReference>
<organism evidence="11">
    <name type="scientific">Medioppia subpectinata</name>
    <dbReference type="NCBI Taxonomy" id="1979941"/>
    <lineage>
        <taxon>Eukaryota</taxon>
        <taxon>Metazoa</taxon>
        <taxon>Ecdysozoa</taxon>
        <taxon>Arthropoda</taxon>
        <taxon>Chelicerata</taxon>
        <taxon>Arachnida</taxon>
        <taxon>Acari</taxon>
        <taxon>Acariformes</taxon>
        <taxon>Sarcoptiformes</taxon>
        <taxon>Oribatida</taxon>
        <taxon>Brachypylina</taxon>
        <taxon>Oppioidea</taxon>
        <taxon>Oppiidae</taxon>
        <taxon>Medioppia</taxon>
    </lineage>
</organism>
<dbReference type="GO" id="GO:0006412">
    <property type="term" value="P:translation"/>
    <property type="evidence" value="ECO:0007669"/>
    <property type="project" value="InterPro"/>
</dbReference>
<comment type="similarity">
    <text evidence="1">Belongs to the eukaryotic ribosomal protein eS4 family.</text>
</comment>
<feature type="domain" description="Small ribosomal subunit protein eS4 central region" evidence="9">
    <location>
        <begin position="10"/>
        <end position="84"/>
    </location>
</feature>
<gene>
    <name evidence="11" type="ORF">OSB1V03_LOCUS19653</name>
</gene>
<evidence type="ECO:0000313" key="11">
    <source>
        <dbReference type="EMBL" id="CAD7643567.1"/>
    </source>
</evidence>
<evidence type="ECO:0000256" key="1">
    <source>
        <dbReference type="ARBA" id="ARBA00007500"/>
    </source>
</evidence>
<evidence type="ECO:0000259" key="8">
    <source>
        <dbReference type="Pfam" id="PF00467"/>
    </source>
</evidence>
<evidence type="ECO:0000256" key="5">
    <source>
        <dbReference type="ARBA" id="ARBA00023274"/>
    </source>
</evidence>
<sequence length="176" mass="19694">SLDVVTIEKTGDFFRLLYDIKGRFSLHKITGEEAKYKLCRVKKVSVGPKGIPFIVTHDGRTIRYPDPLIKVHDSIRLDIATGKILDFIKFETGNLCMVTGGHNLGRVGIITSRERHPGSFDIVHVKDSQGHTFATRLAYIFVIGKGTKPFISLPKGRGVRLTVAEERDKRLANKAH</sequence>
<keyword evidence="3" id="KW-0694">RNA-binding</keyword>
<dbReference type="GO" id="GO:0022627">
    <property type="term" value="C:cytosolic small ribosomal subunit"/>
    <property type="evidence" value="ECO:0007669"/>
    <property type="project" value="TreeGrafter"/>
</dbReference>
<feature type="non-terminal residue" evidence="11">
    <location>
        <position position="176"/>
    </location>
</feature>
<proteinExistence type="inferred from homology"/>
<dbReference type="Gene3D" id="2.30.30.30">
    <property type="match status" value="1"/>
</dbReference>
<evidence type="ECO:0000259" key="10">
    <source>
        <dbReference type="Pfam" id="PF16121"/>
    </source>
</evidence>
<dbReference type="InterPro" id="IPR038237">
    <property type="entry name" value="Ribosomal_eS4_central_sf"/>
</dbReference>
<feature type="domain" description="KOW" evidence="8">
    <location>
        <begin position="93"/>
        <end position="126"/>
    </location>
</feature>
<dbReference type="Pfam" id="PF00467">
    <property type="entry name" value="KOW"/>
    <property type="match status" value="1"/>
</dbReference>
<dbReference type="CDD" id="cd06087">
    <property type="entry name" value="KOW_RPS4"/>
    <property type="match status" value="1"/>
</dbReference>
<dbReference type="Pfam" id="PF00900">
    <property type="entry name" value="Ribosomal_S4e"/>
    <property type="match status" value="1"/>
</dbReference>
<dbReference type="InterPro" id="IPR000876">
    <property type="entry name" value="Ribosomal_eS4"/>
</dbReference>
<keyword evidence="2" id="KW-0699">rRNA-binding</keyword>
<dbReference type="InterPro" id="IPR005824">
    <property type="entry name" value="KOW"/>
</dbReference>
<dbReference type="Gene3D" id="3.10.290.10">
    <property type="entry name" value="RNA-binding S4 domain"/>
    <property type="match status" value="1"/>
</dbReference>
<dbReference type="FunFam" id="2.40.50.740:FF:000001">
    <property type="entry name" value="40S ribosomal protein S4"/>
    <property type="match status" value="1"/>
</dbReference>
<dbReference type="EMBL" id="CAJPIZ010029472">
    <property type="protein sequence ID" value="CAG2119706.1"/>
    <property type="molecule type" value="Genomic_DNA"/>
</dbReference>
<dbReference type="GO" id="GO:0003735">
    <property type="term" value="F:structural constituent of ribosome"/>
    <property type="evidence" value="ECO:0007669"/>
    <property type="project" value="InterPro"/>
</dbReference>
<evidence type="ECO:0000313" key="12">
    <source>
        <dbReference type="Proteomes" id="UP000759131"/>
    </source>
</evidence>
<dbReference type="FunFam" id="2.30.30.30:FF:000005">
    <property type="entry name" value="40S ribosomal protein S4"/>
    <property type="match status" value="1"/>
</dbReference>
<protein>
    <recommendedName>
        <fullName evidence="6">Small ribosomal subunit protein eS4</fullName>
    </recommendedName>
    <alternativeName>
        <fullName evidence="7">40S ribosomal protein S4</fullName>
    </alternativeName>
</protein>
<evidence type="ECO:0000259" key="9">
    <source>
        <dbReference type="Pfam" id="PF00900"/>
    </source>
</evidence>
<dbReference type="InterPro" id="IPR013845">
    <property type="entry name" value="Ribosomal_eS4_central_region"/>
</dbReference>
<accession>A0A7R9LKW0</accession>
<keyword evidence="4" id="KW-0689">Ribosomal protein</keyword>
<keyword evidence="12" id="KW-1185">Reference proteome</keyword>
<evidence type="ECO:0000256" key="3">
    <source>
        <dbReference type="ARBA" id="ARBA00022884"/>
    </source>
</evidence>
<dbReference type="PANTHER" id="PTHR11581">
    <property type="entry name" value="30S/40S RIBOSOMAL PROTEIN S4"/>
    <property type="match status" value="1"/>
</dbReference>
<dbReference type="EMBL" id="OC884047">
    <property type="protein sequence ID" value="CAD7643567.1"/>
    <property type="molecule type" value="Genomic_DNA"/>
</dbReference>
<dbReference type="InterPro" id="IPR032277">
    <property type="entry name" value="Ribosomal_eS4_C"/>
</dbReference>
<name>A0A7R9LKW0_9ACAR</name>